<sequence>MREHVMPRWGCQDAVGAVADRRTRSPAERHPEQARRRAGEGHQEDESRLPGRSSPALALGPLSRSVSCCQPPPSPLAEPVSLLVM</sequence>
<reference evidence="2 3" key="1">
    <citation type="submission" date="2012-10" db="EMBL/GenBank/DDBJ databases">
        <authorList>
            <consortium name="Gibbon Genome Sequencing Consortium"/>
        </authorList>
    </citation>
    <scope>NUCLEOTIDE SEQUENCE [LARGE SCALE GENOMIC DNA]</scope>
</reference>
<dbReference type="AlphaFoldDB" id="A0A2I3GGH7"/>
<dbReference type="InParanoid" id="A0A2I3GGH7"/>
<keyword evidence="3" id="KW-1185">Reference proteome</keyword>
<reference evidence="2" key="2">
    <citation type="submission" date="2025-08" db="UniProtKB">
        <authorList>
            <consortium name="Ensembl"/>
        </authorList>
    </citation>
    <scope>IDENTIFICATION</scope>
</reference>
<organism evidence="2 3">
    <name type="scientific">Nomascus leucogenys</name>
    <name type="common">Northern white-cheeked gibbon</name>
    <name type="synonym">Hylobates leucogenys</name>
    <dbReference type="NCBI Taxonomy" id="61853"/>
    <lineage>
        <taxon>Eukaryota</taxon>
        <taxon>Metazoa</taxon>
        <taxon>Chordata</taxon>
        <taxon>Craniata</taxon>
        <taxon>Vertebrata</taxon>
        <taxon>Euteleostomi</taxon>
        <taxon>Mammalia</taxon>
        <taxon>Eutheria</taxon>
        <taxon>Euarchontoglires</taxon>
        <taxon>Primates</taxon>
        <taxon>Haplorrhini</taxon>
        <taxon>Catarrhini</taxon>
        <taxon>Hylobatidae</taxon>
        <taxon>Nomascus</taxon>
    </lineage>
</organism>
<reference evidence="2" key="3">
    <citation type="submission" date="2025-09" db="UniProtKB">
        <authorList>
            <consortium name="Ensembl"/>
        </authorList>
    </citation>
    <scope>IDENTIFICATION</scope>
</reference>
<protein>
    <submittedName>
        <fullName evidence="2">Uncharacterized protein</fullName>
    </submittedName>
</protein>
<dbReference type="Proteomes" id="UP000001073">
    <property type="component" value="Chromosome 14"/>
</dbReference>
<evidence type="ECO:0000313" key="2">
    <source>
        <dbReference type="Ensembl" id="ENSNLEP00000030402.1"/>
    </source>
</evidence>
<dbReference type="Ensembl" id="ENSNLET00000033781.1">
    <property type="protein sequence ID" value="ENSNLEP00000030402.1"/>
    <property type="gene ID" value="ENSNLEG00000033691.1"/>
</dbReference>
<dbReference type="OMA" id="HPGDESC"/>
<dbReference type="EMBL" id="ADFV01046381">
    <property type="status" value="NOT_ANNOTATED_CDS"/>
    <property type="molecule type" value="Genomic_DNA"/>
</dbReference>
<evidence type="ECO:0000256" key="1">
    <source>
        <dbReference type="SAM" id="MobiDB-lite"/>
    </source>
</evidence>
<name>A0A2I3GGH7_NOMLE</name>
<evidence type="ECO:0000313" key="3">
    <source>
        <dbReference type="Proteomes" id="UP000001073"/>
    </source>
</evidence>
<dbReference type="GeneTree" id="ENSGT00910000147074"/>
<feature type="region of interest" description="Disordered" evidence="1">
    <location>
        <begin position="1"/>
        <end position="85"/>
    </location>
</feature>
<proteinExistence type="predicted"/>
<accession>A0A2I3GGH7</accession>
<feature type="compositionally biased region" description="Basic and acidic residues" evidence="1">
    <location>
        <begin position="19"/>
        <end position="49"/>
    </location>
</feature>